<evidence type="ECO:0000256" key="1">
    <source>
        <dbReference type="ARBA" id="ARBA00004906"/>
    </source>
</evidence>
<dbReference type="OrthoDB" id="10009520at2759"/>
<dbReference type="InterPro" id="IPR013083">
    <property type="entry name" value="Znf_RING/FYVE/PHD"/>
</dbReference>
<feature type="region of interest" description="Disordered" evidence="9">
    <location>
        <begin position="183"/>
        <end position="203"/>
    </location>
</feature>
<dbReference type="CDD" id="cd16630">
    <property type="entry name" value="RING-HC_RBR_RNF216"/>
    <property type="match status" value="1"/>
</dbReference>
<evidence type="ECO:0000256" key="3">
    <source>
        <dbReference type="ARBA" id="ARBA00022723"/>
    </source>
</evidence>
<feature type="compositionally biased region" description="Polar residues" evidence="9">
    <location>
        <begin position="718"/>
        <end position="735"/>
    </location>
</feature>
<evidence type="ECO:0000256" key="7">
    <source>
        <dbReference type="ARBA" id="ARBA00022833"/>
    </source>
</evidence>
<evidence type="ECO:0000313" key="12">
    <source>
        <dbReference type="Proteomes" id="UP000757232"/>
    </source>
</evidence>
<keyword evidence="7" id="KW-0862">Zinc</keyword>
<comment type="caution">
    <text evidence="11">The sequence shown here is derived from an EMBL/GenBank/DDBJ whole genome shotgun (WGS) entry which is preliminary data.</text>
</comment>
<evidence type="ECO:0000256" key="4">
    <source>
        <dbReference type="ARBA" id="ARBA00022737"/>
    </source>
</evidence>
<dbReference type="GO" id="GO:0008270">
    <property type="term" value="F:zinc ion binding"/>
    <property type="evidence" value="ECO:0007669"/>
    <property type="project" value="UniProtKB-KW"/>
</dbReference>
<sequence>MERARSWSQQPNSGPSRRVKPRTRRTSFPEGVIEVTDSEDEQPNEPRPAKLQKIAHIFSTETIDLTGHPPKHFDDEETTKAPLDDKGKEKAFTDLTNDQDIQRYHASPTRLGSPASEEVVKEAPIDLYLSQVLEVIPDVQPDHARALLFQYYPSYRTDVVAAVLHCLFEQPYPRIERNKCKRKREDDGSVDETGSAALKNYGSRDRPFEGGEHYAEIALNQLMTDFPRIPLPHIRQTLHTNNFLFAPTHLALREQLTWNPPPFALKKTSSKLSGKGKFHDAEFEREHTWLVEALKDKATKDHSPSNGEGESDGICGDGIECGCCFDTYDFDKMVQCPDAHLFCKGCITSYAENQLGQHNPNIVCMDQSGCKLAFTDAELKRFLPAKLLELYERVKQAKEIEAAELDGLEECPFCEYKAVIDNPDEKLFRCEREDCGAVSCRACKKADHLPKSCKEAEEDTGLNARHKVEEAMTEALMRNCPRCKKAFIKESGIIKGYDHFDQRHPANTNGQPSTSKQKCQLWDPVEQRHNQEVAAARERAIKEVENANPEIDKNQLEVELPKAVPAANNARVGQVPLERMGRLDQLRNLIQRMPGAAVAVGGVAELRPEGAVLMPQPPGALHPDLHQGAQKIPGRGLMPRVLRDRIREAQEARRAAIAAQRETTLQRNEEARRRVMERQERVRRQFEAQRQQAQARHEQDHRLELALQVQPHHRFEGRQQQQTPAQGHSPEQYQCQTQETLARMQAVDMTLDRIRADGARAAAQQPALAPCEHCGQIHALDHLVQGRAPTLGVPPPLMAAPHFPVELYYGQMVHASLPVPVVPSTYGLLPGPMLPPGTNVQHHFFAPVLGPIPVLQMHVPQASGLATAPARVEHDGQ</sequence>
<dbReference type="InterPro" id="IPR047545">
    <property type="entry name" value="BRcat_RBR_RNF216"/>
</dbReference>
<comment type="pathway">
    <text evidence="1">Protein modification; protein ubiquitination.</text>
</comment>
<feature type="compositionally biased region" description="Basic and acidic residues" evidence="9">
    <location>
        <begin position="71"/>
        <end position="83"/>
    </location>
</feature>
<feature type="coiled-coil region" evidence="8">
    <location>
        <begin position="665"/>
        <end position="696"/>
    </location>
</feature>
<dbReference type="AlphaFoldDB" id="A0A9Q5N7Y7"/>
<keyword evidence="8" id="KW-0175">Coiled coil</keyword>
<dbReference type="Proteomes" id="UP000757232">
    <property type="component" value="Unassembled WGS sequence"/>
</dbReference>
<dbReference type="InterPro" id="IPR051628">
    <property type="entry name" value="LUBAC_E3_Ligases"/>
</dbReference>
<protein>
    <recommendedName>
        <fullName evidence="10">RING-type domain-containing protein</fullName>
    </recommendedName>
</protein>
<organism evidence="11 12">
    <name type="scientific">Sanghuangporus baumii</name>
    <name type="common">Phellinus baumii</name>
    <dbReference type="NCBI Taxonomy" id="108892"/>
    <lineage>
        <taxon>Eukaryota</taxon>
        <taxon>Fungi</taxon>
        <taxon>Dikarya</taxon>
        <taxon>Basidiomycota</taxon>
        <taxon>Agaricomycotina</taxon>
        <taxon>Agaricomycetes</taxon>
        <taxon>Hymenochaetales</taxon>
        <taxon>Hymenochaetaceae</taxon>
        <taxon>Sanghuangporus</taxon>
    </lineage>
</organism>
<dbReference type="EMBL" id="LNZH02000139">
    <property type="protein sequence ID" value="OCB90210.1"/>
    <property type="molecule type" value="Genomic_DNA"/>
</dbReference>
<evidence type="ECO:0000256" key="9">
    <source>
        <dbReference type="SAM" id="MobiDB-lite"/>
    </source>
</evidence>
<feature type="domain" description="RING-type" evidence="10">
    <location>
        <begin position="317"/>
        <end position="540"/>
    </location>
</feature>
<dbReference type="GO" id="GO:0016740">
    <property type="term" value="F:transferase activity"/>
    <property type="evidence" value="ECO:0007669"/>
    <property type="project" value="UniProtKB-KW"/>
</dbReference>
<feature type="compositionally biased region" description="Polar residues" evidence="9">
    <location>
        <begin position="1"/>
        <end position="15"/>
    </location>
</feature>
<keyword evidence="12" id="KW-1185">Reference proteome</keyword>
<feature type="region of interest" description="Disordered" evidence="9">
    <location>
        <begin position="64"/>
        <end position="83"/>
    </location>
</feature>
<feature type="region of interest" description="Disordered" evidence="9">
    <location>
        <begin position="714"/>
        <end position="735"/>
    </location>
</feature>
<dbReference type="InterPro" id="IPR047544">
    <property type="entry name" value="RING-HC_RBR_RNF216"/>
</dbReference>
<dbReference type="PANTHER" id="PTHR22770:SF47">
    <property type="entry name" value="E3 UBIQUITIN-PROTEIN LIGASE RNF216"/>
    <property type="match status" value="1"/>
</dbReference>
<dbReference type="InterPro" id="IPR044066">
    <property type="entry name" value="TRIAD_supradom"/>
</dbReference>
<evidence type="ECO:0000259" key="10">
    <source>
        <dbReference type="PROSITE" id="PS51873"/>
    </source>
</evidence>
<accession>A0A9Q5N7Y7</accession>
<evidence type="ECO:0000256" key="8">
    <source>
        <dbReference type="SAM" id="Coils"/>
    </source>
</evidence>
<dbReference type="Pfam" id="PF26191">
    <property type="entry name" value="RING-HC_RBR_RNF216"/>
    <property type="match status" value="1"/>
</dbReference>
<keyword evidence="5" id="KW-0863">Zinc-finger</keyword>
<dbReference type="PROSITE" id="PS51873">
    <property type="entry name" value="TRIAD"/>
    <property type="match status" value="1"/>
</dbReference>
<evidence type="ECO:0000256" key="6">
    <source>
        <dbReference type="ARBA" id="ARBA00022786"/>
    </source>
</evidence>
<dbReference type="SUPFAM" id="SSF57850">
    <property type="entry name" value="RING/U-box"/>
    <property type="match status" value="1"/>
</dbReference>
<evidence type="ECO:0000256" key="2">
    <source>
        <dbReference type="ARBA" id="ARBA00022679"/>
    </source>
</evidence>
<name>A0A9Q5N7Y7_SANBA</name>
<dbReference type="Gene3D" id="3.30.40.10">
    <property type="entry name" value="Zinc/RING finger domain, C3HC4 (zinc finger)"/>
    <property type="match status" value="1"/>
</dbReference>
<dbReference type="CDD" id="cd20339">
    <property type="entry name" value="BRcat_RBR_RNF216"/>
    <property type="match status" value="1"/>
</dbReference>
<gene>
    <name evidence="11" type="ORF">A7U60_g2581</name>
</gene>
<keyword evidence="2" id="KW-0808">Transferase</keyword>
<dbReference type="Pfam" id="PF26200">
    <property type="entry name" value="Rcat_RNF216"/>
    <property type="match status" value="1"/>
</dbReference>
<dbReference type="PANTHER" id="PTHR22770">
    <property type="entry name" value="UBIQUITIN CONJUGATING ENZYME 7 INTERACTING PROTEIN-RELATED"/>
    <property type="match status" value="1"/>
</dbReference>
<keyword evidence="6" id="KW-0833">Ubl conjugation pathway</keyword>
<feature type="region of interest" description="Disordered" evidence="9">
    <location>
        <begin position="1"/>
        <end position="50"/>
    </location>
</feature>
<evidence type="ECO:0000313" key="11">
    <source>
        <dbReference type="EMBL" id="OCB90210.1"/>
    </source>
</evidence>
<keyword evidence="4" id="KW-0677">Repeat</keyword>
<reference evidence="11" key="1">
    <citation type="submission" date="2016-06" db="EMBL/GenBank/DDBJ databases">
        <title>Draft Genome sequence of the fungus Inonotus baumii.</title>
        <authorList>
            <person name="Zhu H."/>
            <person name="Lin W."/>
        </authorList>
    </citation>
    <scope>NUCLEOTIDE SEQUENCE</scope>
    <source>
        <strain evidence="11">821</strain>
    </source>
</reference>
<evidence type="ECO:0000256" key="5">
    <source>
        <dbReference type="ARBA" id="ARBA00022771"/>
    </source>
</evidence>
<keyword evidence="3" id="KW-0479">Metal-binding</keyword>
<proteinExistence type="predicted"/>